<dbReference type="Proteomes" id="UP000017836">
    <property type="component" value="Unassembled WGS sequence"/>
</dbReference>
<dbReference type="AlphaFoldDB" id="W1NS97"/>
<evidence type="ECO:0000313" key="1">
    <source>
        <dbReference type="EMBL" id="ERM98528.1"/>
    </source>
</evidence>
<dbReference type="EMBL" id="KI395324">
    <property type="protein sequence ID" value="ERM98528.1"/>
    <property type="molecule type" value="Genomic_DNA"/>
</dbReference>
<dbReference type="HOGENOM" id="CLU_1580648_0_0_1"/>
<accession>W1NS97</accession>
<keyword evidence="2" id="KW-1185">Reference proteome</keyword>
<proteinExistence type="predicted"/>
<gene>
    <name evidence="1" type="ORF">AMTR_s00113p00102610</name>
</gene>
<protein>
    <submittedName>
        <fullName evidence="1">Uncharacterized protein</fullName>
    </submittedName>
</protein>
<name>W1NS97_AMBTC</name>
<evidence type="ECO:0000313" key="2">
    <source>
        <dbReference type="Proteomes" id="UP000017836"/>
    </source>
</evidence>
<dbReference type="Gramene" id="ERM98528">
    <property type="protein sequence ID" value="ERM98528"/>
    <property type="gene ID" value="AMTR_s00113p00102610"/>
</dbReference>
<sequence>MTCSSKLLVHPGTRQYAPFPPSMGLAKVCASFCALGVNRELTQPARNIKDAEPRETFSALGASFMLAPLAPTTPDAQPRLATSCTCAAVMPTSTDLSMRDAQVRACLGTVGAAQELALSPPPWALHSTWPSTRSTLADDLLSVTLDFSDSWFLLLNENNACDSRFRWSS</sequence>
<reference evidence="2" key="1">
    <citation type="journal article" date="2013" name="Science">
        <title>The Amborella genome and the evolution of flowering plants.</title>
        <authorList>
            <consortium name="Amborella Genome Project"/>
        </authorList>
    </citation>
    <scope>NUCLEOTIDE SEQUENCE [LARGE SCALE GENOMIC DNA]</scope>
</reference>
<organism evidence="1 2">
    <name type="scientific">Amborella trichopoda</name>
    <dbReference type="NCBI Taxonomy" id="13333"/>
    <lineage>
        <taxon>Eukaryota</taxon>
        <taxon>Viridiplantae</taxon>
        <taxon>Streptophyta</taxon>
        <taxon>Embryophyta</taxon>
        <taxon>Tracheophyta</taxon>
        <taxon>Spermatophyta</taxon>
        <taxon>Magnoliopsida</taxon>
        <taxon>Amborellales</taxon>
        <taxon>Amborellaceae</taxon>
        <taxon>Amborella</taxon>
    </lineage>
</organism>